<evidence type="ECO:0000313" key="11">
    <source>
        <dbReference type="Proteomes" id="UP000008141"/>
    </source>
</evidence>
<dbReference type="SUPFAM" id="SSF103473">
    <property type="entry name" value="MFS general substrate transporter"/>
    <property type="match status" value="1"/>
</dbReference>
<dbReference type="InParanoid" id="E1ZHY2"/>
<proteinExistence type="inferred from homology"/>
<keyword evidence="11" id="KW-1185">Reference proteome</keyword>
<feature type="transmembrane region" description="Helical" evidence="8">
    <location>
        <begin position="384"/>
        <end position="405"/>
    </location>
</feature>
<evidence type="ECO:0000256" key="8">
    <source>
        <dbReference type="SAM" id="Phobius"/>
    </source>
</evidence>
<keyword evidence="4 8" id="KW-0812">Transmembrane</keyword>
<feature type="transmembrane region" description="Helical" evidence="8">
    <location>
        <begin position="308"/>
        <end position="328"/>
    </location>
</feature>
<dbReference type="Proteomes" id="UP000008141">
    <property type="component" value="Unassembled WGS sequence"/>
</dbReference>
<dbReference type="RefSeq" id="XP_005846641.1">
    <property type="nucleotide sequence ID" value="XM_005846579.1"/>
</dbReference>
<dbReference type="NCBIfam" id="TIGR00879">
    <property type="entry name" value="SP"/>
    <property type="match status" value="1"/>
</dbReference>
<dbReference type="GeneID" id="17354102"/>
<dbReference type="PANTHER" id="PTHR48020:SF12">
    <property type="entry name" value="PROTON MYO-INOSITOL COTRANSPORTER"/>
    <property type="match status" value="1"/>
</dbReference>
<name>E1ZHY2_CHLVA</name>
<sequence>IGGFLFGFDTGVISGALPYIRDDLLQRYAGDPAALAHWQELIVSAAIVGAGVGSVAGGWLADRVGRKAALLLADVLFTAGALAMAAAQDHCVLERRRALVGLGVGLASVTVPIFIAECSPPARRASLVTVNVLLITLGQFVAYVAGRWRQHYAFSFVPGTWRWMLGVAALPSLLQLGGLLLLPESPRWLERRGRTAAAQRAARRLGVSLSPPAARPHLSGGAGPPRGTPWRLLRSRAVLRELQVGVGLQVLQQLCGINTVMYYTPSILQLAGLSNQAALLLSMAPAATNALGTVVGMRCIDRFGRRRLLLSSIAAVVLALAALGGAFLAAERHSPRLFLHGCPSRYTWLILACLVAYLAAFSPGLGPVPWAVNAEIYPLAVRGVATGLAATANWVSNALVAQTFLTLTQLLGGSGAFFLYAAIACAGFLWAHAVLPETNGLTLDQVQQLFGGEGGGGGAGGGGGGGS</sequence>
<dbReference type="eggNOG" id="KOG0254">
    <property type="taxonomic scope" value="Eukaryota"/>
</dbReference>
<dbReference type="InterPro" id="IPR005829">
    <property type="entry name" value="Sugar_transporter_CS"/>
</dbReference>
<dbReference type="KEGG" id="cvr:CHLNCDRAFT_8066"/>
<dbReference type="PROSITE" id="PS00216">
    <property type="entry name" value="SUGAR_TRANSPORT_1"/>
    <property type="match status" value="2"/>
</dbReference>
<evidence type="ECO:0000256" key="2">
    <source>
        <dbReference type="ARBA" id="ARBA00010992"/>
    </source>
</evidence>
<dbReference type="PROSITE" id="PS00217">
    <property type="entry name" value="SUGAR_TRANSPORT_2"/>
    <property type="match status" value="1"/>
</dbReference>
<dbReference type="PROSITE" id="PS50850">
    <property type="entry name" value="MFS"/>
    <property type="match status" value="1"/>
</dbReference>
<dbReference type="InterPro" id="IPR003663">
    <property type="entry name" value="Sugar/inositol_transpt"/>
</dbReference>
<dbReference type="STRING" id="554065.E1ZHY2"/>
<evidence type="ECO:0000256" key="6">
    <source>
        <dbReference type="ARBA" id="ARBA00023136"/>
    </source>
</evidence>
<dbReference type="OMA" id="ETGWRWM"/>
<dbReference type="PRINTS" id="PR00171">
    <property type="entry name" value="SUGRTRNSPORT"/>
</dbReference>
<dbReference type="InterPro" id="IPR005828">
    <property type="entry name" value="MFS_sugar_transport-like"/>
</dbReference>
<feature type="transmembrane region" description="Helical" evidence="8">
    <location>
        <begin position="68"/>
        <end position="86"/>
    </location>
</feature>
<keyword evidence="5 8" id="KW-1133">Transmembrane helix</keyword>
<protein>
    <recommendedName>
        <fullName evidence="9">Major facilitator superfamily (MFS) profile domain-containing protein</fullName>
    </recommendedName>
</protein>
<evidence type="ECO:0000256" key="3">
    <source>
        <dbReference type="ARBA" id="ARBA00022448"/>
    </source>
</evidence>
<feature type="transmembrane region" description="Helical" evidence="8">
    <location>
        <begin position="160"/>
        <end position="182"/>
    </location>
</feature>
<feature type="transmembrane region" description="Helical" evidence="8">
    <location>
        <begin position="98"/>
        <end position="116"/>
    </location>
</feature>
<feature type="transmembrane region" description="Helical" evidence="8">
    <location>
        <begin position="41"/>
        <end position="61"/>
    </location>
</feature>
<comment type="similarity">
    <text evidence="2 7">Belongs to the major facilitator superfamily. Sugar transporter (TC 2.A.1.1) family.</text>
</comment>
<dbReference type="GO" id="GO:0022857">
    <property type="term" value="F:transmembrane transporter activity"/>
    <property type="evidence" value="ECO:0007669"/>
    <property type="project" value="InterPro"/>
</dbReference>
<dbReference type="Pfam" id="PF00083">
    <property type="entry name" value="Sugar_tr"/>
    <property type="match status" value="1"/>
</dbReference>
<evidence type="ECO:0000313" key="10">
    <source>
        <dbReference type="EMBL" id="EFN54539.1"/>
    </source>
</evidence>
<dbReference type="EMBL" id="GL433847">
    <property type="protein sequence ID" value="EFN54539.1"/>
    <property type="molecule type" value="Genomic_DNA"/>
</dbReference>
<feature type="transmembrane region" description="Helical" evidence="8">
    <location>
        <begin position="348"/>
        <end position="372"/>
    </location>
</feature>
<organism evidence="11">
    <name type="scientific">Chlorella variabilis</name>
    <name type="common">Green alga</name>
    <dbReference type="NCBI Taxonomy" id="554065"/>
    <lineage>
        <taxon>Eukaryota</taxon>
        <taxon>Viridiplantae</taxon>
        <taxon>Chlorophyta</taxon>
        <taxon>core chlorophytes</taxon>
        <taxon>Trebouxiophyceae</taxon>
        <taxon>Chlorellales</taxon>
        <taxon>Chlorellaceae</taxon>
        <taxon>Chlorella clade</taxon>
        <taxon>Chlorella</taxon>
    </lineage>
</organism>
<dbReference type="InterPro" id="IPR036259">
    <property type="entry name" value="MFS_trans_sf"/>
</dbReference>
<evidence type="ECO:0000256" key="5">
    <source>
        <dbReference type="ARBA" id="ARBA00022989"/>
    </source>
</evidence>
<dbReference type="Gene3D" id="1.20.1250.20">
    <property type="entry name" value="MFS general substrate transporter like domains"/>
    <property type="match status" value="1"/>
</dbReference>
<feature type="non-terminal residue" evidence="10">
    <location>
        <position position="1"/>
    </location>
</feature>
<evidence type="ECO:0000256" key="1">
    <source>
        <dbReference type="ARBA" id="ARBA00004141"/>
    </source>
</evidence>
<dbReference type="InterPro" id="IPR050814">
    <property type="entry name" value="Myo-inositol_Transporter"/>
</dbReference>
<feature type="transmembrane region" description="Helical" evidence="8">
    <location>
        <begin position="128"/>
        <end position="148"/>
    </location>
</feature>
<accession>E1ZHY2</accession>
<dbReference type="PANTHER" id="PTHR48020">
    <property type="entry name" value="PROTON MYO-INOSITOL COTRANSPORTER"/>
    <property type="match status" value="1"/>
</dbReference>
<evidence type="ECO:0000259" key="9">
    <source>
        <dbReference type="PROSITE" id="PS50850"/>
    </source>
</evidence>
<dbReference type="GO" id="GO:0016020">
    <property type="term" value="C:membrane"/>
    <property type="evidence" value="ECO:0007669"/>
    <property type="project" value="UniProtKB-SubCell"/>
</dbReference>
<gene>
    <name evidence="10" type="ORF">CHLNCDRAFT_8066</name>
</gene>
<reference evidence="10 11" key="1">
    <citation type="journal article" date="2010" name="Plant Cell">
        <title>The Chlorella variabilis NC64A genome reveals adaptation to photosymbiosis, coevolution with viruses, and cryptic sex.</title>
        <authorList>
            <person name="Blanc G."/>
            <person name="Duncan G."/>
            <person name="Agarkova I."/>
            <person name="Borodovsky M."/>
            <person name="Gurnon J."/>
            <person name="Kuo A."/>
            <person name="Lindquist E."/>
            <person name="Lucas S."/>
            <person name="Pangilinan J."/>
            <person name="Polle J."/>
            <person name="Salamov A."/>
            <person name="Terry A."/>
            <person name="Yamada T."/>
            <person name="Dunigan D.D."/>
            <person name="Grigoriev I.V."/>
            <person name="Claverie J.M."/>
            <person name="Van Etten J.L."/>
        </authorList>
    </citation>
    <scope>NUCLEOTIDE SEQUENCE [LARGE SCALE GENOMIC DNA]</scope>
    <source>
        <strain evidence="10 11">NC64A</strain>
    </source>
</reference>
<dbReference type="FunCoup" id="E1ZHY2">
    <property type="interactions" value="811"/>
</dbReference>
<feature type="transmembrane region" description="Helical" evidence="8">
    <location>
        <begin position="417"/>
        <end position="435"/>
    </location>
</feature>
<keyword evidence="3 7" id="KW-0813">Transport</keyword>
<feature type="non-terminal residue" evidence="10">
    <location>
        <position position="467"/>
    </location>
</feature>
<comment type="subcellular location">
    <subcellularLocation>
        <location evidence="1">Membrane</location>
        <topology evidence="1">Multi-pass membrane protein</topology>
    </subcellularLocation>
</comment>
<dbReference type="InterPro" id="IPR020846">
    <property type="entry name" value="MFS_dom"/>
</dbReference>
<feature type="domain" description="Major facilitator superfamily (MFS) profile" evidence="9">
    <location>
        <begin position="1"/>
        <end position="439"/>
    </location>
</feature>
<dbReference type="AlphaFoldDB" id="E1ZHY2"/>
<evidence type="ECO:0000256" key="4">
    <source>
        <dbReference type="ARBA" id="ARBA00022692"/>
    </source>
</evidence>
<keyword evidence="6 8" id="KW-0472">Membrane</keyword>
<dbReference type="OrthoDB" id="6339427at2759"/>
<evidence type="ECO:0000256" key="7">
    <source>
        <dbReference type="RuleBase" id="RU003346"/>
    </source>
</evidence>